<accession>A0A8B8BF39</accession>
<feature type="region of interest" description="Disordered" evidence="1">
    <location>
        <begin position="175"/>
        <end position="209"/>
    </location>
</feature>
<evidence type="ECO:0000256" key="1">
    <source>
        <dbReference type="SAM" id="MobiDB-lite"/>
    </source>
</evidence>
<keyword evidence="2" id="KW-1185">Reference proteome</keyword>
<feature type="compositionally biased region" description="Polar residues" evidence="1">
    <location>
        <begin position="178"/>
        <end position="195"/>
    </location>
</feature>
<protein>
    <submittedName>
        <fullName evidence="3 4">Uncharacterized protein LOC111109527 isoform X1</fullName>
    </submittedName>
</protein>
<name>A0A8B8BF39_CRAVI</name>
<evidence type="ECO:0000313" key="3">
    <source>
        <dbReference type="RefSeq" id="XP_022301398.1"/>
    </source>
</evidence>
<dbReference type="AlphaFoldDB" id="A0A8B8BF39"/>
<dbReference type="GeneID" id="111109527"/>
<gene>
    <name evidence="3 4" type="primary">LOC111109527</name>
</gene>
<dbReference type="Proteomes" id="UP000694844">
    <property type="component" value="Chromosome 8"/>
</dbReference>
<reference evidence="3 4" key="1">
    <citation type="submission" date="2025-04" db="UniProtKB">
        <authorList>
            <consortium name="RefSeq"/>
        </authorList>
    </citation>
    <scope>IDENTIFICATION</scope>
    <source>
        <tissue evidence="3 4">Whole sample</tissue>
    </source>
</reference>
<organism evidence="2 4">
    <name type="scientific">Crassostrea virginica</name>
    <name type="common">Eastern oyster</name>
    <dbReference type="NCBI Taxonomy" id="6565"/>
    <lineage>
        <taxon>Eukaryota</taxon>
        <taxon>Metazoa</taxon>
        <taxon>Spiralia</taxon>
        <taxon>Lophotrochozoa</taxon>
        <taxon>Mollusca</taxon>
        <taxon>Bivalvia</taxon>
        <taxon>Autobranchia</taxon>
        <taxon>Pteriomorphia</taxon>
        <taxon>Ostreida</taxon>
        <taxon>Ostreoidea</taxon>
        <taxon>Ostreidae</taxon>
        <taxon>Crassostrea</taxon>
    </lineage>
</organism>
<evidence type="ECO:0000313" key="4">
    <source>
        <dbReference type="RefSeq" id="XP_022301399.1"/>
    </source>
</evidence>
<sequence>MQFIMMQSDKDGCEVKHINDEIDADNVKESSDLFAVNDVNVDILKDTGNVEESSDVVTAVSDANVDILEEFIGLMAEDVPTFHIFDLSKQVDEFNVTVDVTKLIPKKELVLNKSVQESAKKFFTPNAWIAVQQTLRILKGSKRKVEATYPPEKVPEARNKMFFGESSSMPSMIFGEPSSGQRGQSMIVSESSESEFQVDHSSSEEEDDSYPITKDEIKALIGSTQKVKPSRHTWSSEEHEAVQHFFNKEIEDLSTTGNKGKLHIGRKMYDFLKIHPEVLKDYPKRERIAKVRTKIINLRRQNRERYQRNLEMLT</sequence>
<evidence type="ECO:0000313" key="2">
    <source>
        <dbReference type="Proteomes" id="UP000694844"/>
    </source>
</evidence>
<dbReference type="RefSeq" id="XP_022301398.1">
    <property type="nucleotide sequence ID" value="XM_022445690.1"/>
</dbReference>
<dbReference type="KEGG" id="cvn:111109527"/>
<proteinExistence type="predicted"/>
<dbReference type="RefSeq" id="XP_022301399.1">
    <property type="nucleotide sequence ID" value="XM_022445691.1"/>
</dbReference>